<dbReference type="AlphaFoldDB" id="A0AAW2BW60"/>
<keyword evidence="3" id="KW-1185">Reference proteome</keyword>
<dbReference type="Proteomes" id="UP001459277">
    <property type="component" value="Unassembled WGS sequence"/>
</dbReference>
<evidence type="ECO:0000313" key="2">
    <source>
        <dbReference type="EMBL" id="KAK9989357.1"/>
    </source>
</evidence>
<dbReference type="GO" id="GO:0005737">
    <property type="term" value="C:cytoplasm"/>
    <property type="evidence" value="ECO:0007669"/>
    <property type="project" value="TreeGrafter"/>
</dbReference>
<protein>
    <submittedName>
        <fullName evidence="2">Uncharacterized protein</fullName>
    </submittedName>
</protein>
<comment type="caution">
    <text evidence="2">The sequence shown here is derived from an EMBL/GenBank/DDBJ whole genome shotgun (WGS) entry which is preliminary data.</text>
</comment>
<evidence type="ECO:0000313" key="3">
    <source>
        <dbReference type="Proteomes" id="UP001459277"/>
    </source>
</evidence>
<keyword evidence="1" id="KW-0472">Membrane</keyword>
<accession>A0AAW2BW60</accession>
<dbReference type="EMBL" id="JAZDWU010000010">
    <property type="protein sequence ID" value="KAK9989357.1"/>
    <property type="molecule type" value="Genomic_DNA"/>
</dbReference>
<organism evidence="2 3">
    <name type="scientific">Lithocarpus litseifolius</name>
    <dbReference type="NCBI Taxonomy" id="425828"/>
    <lineage>
        <taxon>Eukaryota</taxon>
        <taxon>Viridiplantae</taxon>
        <taxon>Streptophyta</taxon>
        <taxon>Embryophyta</taxon>
        <taxon>Tracheophyta</taxon>
        <taxon>Spermatophyta</taxon>
        <taxon>Magnoliopsida</taxon>
        <taxon>eudicotyledons</taxon>
        <taxon>Gunneridae</taxon>
        <taxon>Pentapetalae</taxon>
        <taxon>rosids</taxon>
        <taxon>fabids</taxon>
        <taxon>Fagales</taxon>
        <taxon>Fagaceae</taxon>
        <taxon>Lithocarpus</taxon>
    </lineage>
</organism>
<dbReference type="InterPro" id="IPR016639">
    <property type="entry name" value="GST_Omega/GSH"/>
</dbReference>
<sequence>MAIGTGSLWPTSDMSGIGFVFSFLVLREILAFVPLRFFEYLKNLSSYNDRFMLCTSSVTRNSYVSTRICLITSKTFLRSIPGMSSSVNMEHIKRHYYGSHPSINPFGIIPLGPDIDYSSPHDRERFST</sequence>
<dbReference type="PANTHER" id="PTHR32419:SF6">
    <property type="entry name" value="GLUTATHIONE S-TRANSFERASE OMEGA-LIKE 1-RELATED"/>
    <property type="match status" value="1"/>
</dbReference>
<reference evidence="2 3" key="1">
    <citation type="submission" date="2024-01" db="EMBL/GenBank/DDBJ databases">
        <title>A telomere-to-telomere, gap-free genome of sweet tea (Lithocarpus litseifolius).</title>
        <authorList>
            <person name="Zhou J."/>
        </authorList>
    </citation>
    <scope>NUCLEOTIDE SEQUENCE [LARGE SCALE GENOMIC DNA]</scope>
    <source>
        <strain evidence="2">Zhou-2022a</strain>
        <tissue evidence="2">Leaf</tissue>
    </source>
</reference>
<name>A0AAW2BW60_9ROSI</name>
<feature type="transmembrane region" description="Helical" evidence="1">
    <location>
        <begin position="17"/>
        <end position="38"/>
    </location>
</feature>
<dbReference type="SUPFAM" id="SSF47616">
    <property type="entry name" value="GST C-terminal domain-like"/>
    <property type="match status" value="1"/>
</dbReference>
<proteinExistence type="predicted"/>
<dbReference type="GO" id="GO:0004364">
    <property type="term" value="F:glutathione transferase activity"/>
    <property type="evidence" value="ECO:0007669"/>
    <property type="project" value="InterPro"/>
</dbReference>
<keyword evidence="1" id="KW-1133">Transmembrane helix</keyword>
<dbReference type="PANTHER" id="PTHR32419">
    <property type="entry name" value="GLUTATHIONYL-HYDROQUINONE REDUCTASE"/>
    <property type="match status" value="1"/>
</dbReference>
<gene>
    <name evidence="2" type="ORF">SO802_029596</name>
</gene>
<dbReference type="Gene3D" id="3.40.30.10">
    <property type="entry name" value="Glutaredoxin"/>
    <property type="match status" value="1"/>
</dbReference>
<evidence type="ECO:0000256" key="1">
    <source>
        <dbReference type="SAM" id="Phobius"/>
    </source>
</evidence>
<keyword evidence="1" id="KW-0812">Transmembrane</keyword>
<dbReference type="InterPro" id="IPR036282">
    <property type="entry name" value="Glutathione-S-Trfase_C_sf"/>
</dbReference>